<dbReference type="Pfam" id="PF01420">
    <property type="entry name" value="Methylase_S"/>
    <property type="match status" value="2"/>
</dbReference>
<dbReference type="Gene3D" id="3.90.220.20">
    <property type="entry name" value="DNA methylase specificity domains"/>
    <property type="match status" value="2"/>
</dbReference>
<dbReference type="GO" id="GO:0003677">
    <property type="term" value="F:DNA binding"/>
    <property type="evidence" value="ECO:0007669"/>
    <property type="project" value="UniProtKB-KW"/>
</dbReference>
<dbReference type="PANTHER" id="PTHR30408:SF12">
    <property type="entry name" value="TYPE I RESTRICTION ENZYME MJAVIII SPECIFICITY SUBUNIT"/>
    <property type="match status" value="1"/>
</dbReference>
<feature type="domain" description="Type I restriction modification DNA specificity" evidence="5">
    <location>
        <begin position="274"/>
        <end position="441"/>
    </location>
</feature>
<proteinExistence type="inferred from homology"/>
<evidence type="ECO:0000256" key="3">
    <source>
        <dbReference type="ARBA" id="ARBA00023125"/>
    </source>
</evidence>
<dbReference type="RefSeq" id="WP_064007566.1">
    <property type="nucleotide sequence ID" value="NZ_LUUG01000050.1"/>
</dbReference>
<dbReference type="OrthoDB" id="9798929at2"/>
<comment type="caution">
    <text evidence="6">The sequence shown here is derived from an EMBL/GenBank/DDBJ whole genome shotgun (WGS) entry which is preliminary data.</text>
</comment>
<keyword evidence="4" id="KW-0175">Coiled coil</keyword>
<feature type="coiled-coil region" evidence="4">
    <location>
        <begin position="193"/>
        <end position="220"/>
    </location>
</feature>
<dbReference type="InterPro" id="IPR052021">
    <property type="entry name" value="Type-I_RS_S_subunit"/>
</dbReference>
<dbReference type="PANTHER" id="PTHR30408">
    <property type="entry name" value="TYPE-1 RESTRICTION ENZYME ECOKI SPECIFICITY PROTEIN"/>
    <property type="match status" value="1"/>
</dbReference>
<keyword evidence="3" id="KW-0238">DNA-binding</keyword>
<gene>
    <name evidence="6" type="ORF">A1332_08945</name>
</gene>
<evidence type="ECO:0000313" key="7">
    <source>
        <dbReference type="Proteomes" id="UP000078090"/>
    </source>
</evidence>
<accession>A0A177MP83</accession>
<dbReference type="AlphaFoldDB" id="A0A177MP83"/>
<evidence type="ECO:0000256" key="2">
    <source>
        <dbReference type="ARBA" id="ARBA00022747"/>
    </source>
</evidence>
<protein>
    <recommendedName>
        <fullName evidence="5">Type I restriction modification DNA specificity domain-containing protein</fullName>
    </recommendedName>
</protein>
<dbReference type="Gene3D" id="1.10.287.1120">
    <property type="entry name" value="Bipartite methylase S protein"/>
    <property type="match status" value="1"/>
</dbReference>
<evidence type="ECO:0000256" key="1">
    <source>
        <dbReference type="ARBA" id="ARBA00010923"/>
    </source>
</evidence>
<comment type="similarity">
    <text evidence="1">Belongs to the type-I restriction system S methylase family.</text>
</comment>
<dbReference type="Proteomes" id="UP000078090">
    <property type="component" value="Unassembled WGS sequence"/>
</dbReference>
<reference evidence="6 7" key="1">
    <citation type="submission" date="2016-03" db="EMBL/GenBank/DDBJ databases">
        <authorList>
            <person name="Ploux O."/>
        </authorList>
    </citation>
    <scope>NUCLEOTIDE SEQUENCE [LARGE SCALE GENOMIC DNA]</scope>
    <source>
        <strain evidence="6 7">R-45363</strain>
    </source>
</reference>
<keyword evidence="2" id="KW-0680">Restriction system</keyword>
<evidence type="ECO:0000313" key="6">
    <source>
        <dbReference type="EMBL" id="OAI07598.1"/>
    </source>
</evidence>
<dbReference type="CDD" id="cd17249">
    <property type="entry name" value="RMtype1_S_EcoR124I-TRD2-CR2_like"/>
    <property type="match status" value="1"/>
</dbReference>
<sequence>MTANNQVAEASVKYLAEAAGQTLPAGYKQTEVGVIPIDWELSTIGSYTTWMSGGTPSRSNDEFWNGSIPWISGSTLKSFEISTSDQFLSEVAVTAGSKMAPLGAILLLVRGSALHNEIRAGMVVEPVAFNQDVKALVPAKGLDARFLTFFILGMESELLKLVSSAGNSAGVLDTELVKNFRLFLPPHHEQTAIANALSDVDALINELEKLIAKKQAIKTATMQQLLTGRTRLAEFSGKLKVENGELKNPNHSQLSTLNSQLKKGYKQSELGEVPEDWNLMTIDDVANFSGGSQPPRSTFISSPKAGYIRLIQIRDYKTSEYETYIPELFARKKCNSTDIMIGRYGPPIFQILRGIEGAYNVALIKASPKEAINQEYLYYVLKSEKLFALMDMLSQRSSGQTGVELPALKAYLLPLPSKLEQTAIATILSDMDADIQTLQQRLSKTRHIKQGMMQELLTGRIRLISGKLTVENG</sequence>
<feature type="domain" description="Type I restriction modification DNA specificity" evidence="5">
    <location>
        <begin position="36"/>
        <end position="217"/>
    </location>
</feature>
<dbReference type="GO" id="GO:0009307">
    <property type="term" value="P:DNA restriction-modification system"/>
    <property type="evidence" value="ECO:0007669"/>
    <property type="project" value="UniProtKB-KW"/>
</dbReference>
<dbReference type="SUPFAM" id="SSF116734">
    <property type="entry name" value="DNA methylase specificity domain"/>
    <property type="match status" value="2"/>
</dbReference>
<evidence type="ECO:0000256" key="4">
    <source>
        <dbReference type="SAM" id="Coils"/>
    </source>
</evidence>
<organism evidence="6 7">
    <name type="scientific">Methylomonas methanica</name>
    <dbReference type="NCBI Taxonomy" id="421"/>
    <lineage>
        <taxon>Bacteria</taxon>
        <taxon>Pseudomonadati</taxon>
        <taxon>Pseudomonadota</taxon>
        <taxon>Gammaproteobacteria</taxon>
        <taxon>Methylococcales</taxon>
        <taxon>Methylococcaceae</taxon>
        <taxon>Methylomonas</taxon>
    </lineage>
</organism>
<name>A0A177MP83_METMH</name>
<dbReference type="REBASE" id="164716">
    <property type="entry name" value="S.Mme26612ORF8935P"/>
</dbReference>
<evidence type="ECO:0000259" key="5">
    <source>
        <dbReference type="Pfam" id="PF01420"/>
    </source>
</evidence>
<dbReference type="InterPro" id="IPR000055">
    <property type="entry name" value="Restrct_endonuc_typeI_TRD"/>
</dbReference>
<dbReference type="InterPro" id="IPR044946">
    <property type="entry name" value="Restrct_endonuc_typeI_TRD_sf"/>
</dbReference>
<dbReference type="CDD" id="cd17263">
    <property type="entry name" value="RMtype1_S_AbaB8300I-TRD1-CR1_like"/>
    <property type="match status" value="1"/>
</dbReference>
<dbReference type="EMBL" id="LUUG01000050">
    <property type="protein sequence ID" value="OAI07598.1"/>
    <property type="molecule type" value="Genomic_DNA"/>
</dbReference>